<gene>
    <name evidence="1" type="ORF">J2W40_000031</name>
</gene>
<dbReference type="Proteomes" id="UP001267638">
    <property type="component" value="Unassembled WGS sequence"/>
</dbReference>
<evidence type="ECO:0000313" key="2">
    <source>
        <dbReference type="Proteomes" id="UP001267638"/>
    </source>
</evidence>
<keyword evidence="2" id="KW-1185">Reference proteome</keyword>
<evidence type="ECO:0000313" key="1">
    <source>
        <dbReference type="EMBL" id="MDR7153237.1"/>
    </source>
</evidence>
<accession>A0ABU1WVA4</accession>
<name>A0ABU1WVA4_SPHXE</name>
<protein>
    <submittedName>
        <fullName evidence="1">Uncharacterized protein</fullName>
    </submittedName>
</protein>
<reference evidence="1 2" key="1">
    <citation type="submission" date="2023-07" db="EMBL/GenBank/DDBJ databases">
        <title>Sorghum-associated microbial communities from plants grown in Nebraska, USA.</title>
        <authorList>
            <person name="Schachtman D."/>
        </authorList>
    </citation>
    <scope>NUCLEOTIDE SEQUENCE [LARGE SCALE GENOMIC DNA]</scope>
    <source>
        <strain evidence="1 2">4256</strain>
    </source>
</reference>
<dbReference type="RefSeq" id="WP_310220946.1">
    <property type="nucleotide sequence ID" value="NZ_JAVDWV010000001.1"/>
</dbReference>
<organism evidence="1 2">
    <name type="scientific">Sphingobium xenophagum</name>
    <dbReference type="NCBI Taxonomy" id="121428"/>
    <lineage>
        <taxon>Bacteria</taxon>
        <taxon>Pseudomonadati</taxon>
        <taxon>Pseudomonadota</taxon>
        <taxon>Alphaproteobacteria</taxon>
        <taxon>Sphingomonadales</taxon>
        <taxon>Sphingomonadaceae</taxon>
        <taxon>Sphingobium</taxon>
    </lineage>
</organism>
<dbReference type="EMBL" id="JAVDWV010000001">
    <property type="protein sequence ID" value="MDR7153237.1"/>
    <property type="molecule type" value="Genomic_DNA"/>
</dbReference>
<sequence>MSFSGAIESWFDKEWGGGLILPDGWFGRPHDSQHSLTSLAENGDSLTMILDGDITLQFKKLKMVSPSPEELLFRSFDSLRFEWQAPDGGPQEAKEYTSGEVRIVSAPG</sequence>
<proteinExistence type="predicted"/>
<comment type="caution">
    <text evidence="1">The sequence shown here is derived from an EMBL/GenBank/DDBJ whole genome shotgun (WGS) entry which is preliminary data.</text>
</comment>